<proteinExistence type="inferred from homology"/>
<dbReference type="Pfam" id="PF00871">
    <property type="entry name" value="Acetate_kinase"/>
    <property type="match status" value="1"/>
</dbReference>
<gene>
    <name evidence="8" type="primary">ackA</name>
    <name evidence="8" type="ORF">CARN6_2223</name>
</gene>
<keyword evidence="4" id="KW-0547">Nucleotide-binding</keyword>
<dbReference type="PIRSF" id="PIRSF000722">
    <property type="entry name" value="Acetate_prop_kin"/>
    <property type="match status" value="1"/>
</dbReference>
<dbReference type="InterPro" id="IPR043129">
    <property type="entry name" value="ATPase_NBD"/>
</dbReference>
<dbReference type="EMBL" id="CABQ01000257">
    <property type="protein sequence ID" value="CBI08726.1"/>
    <property type="molecule type" value="Genomic_DNA"/>
</dbReference>
<keyword evidence="5 8" id="KW-0418">Kinase</keyword>
<dbReference type="PROSITE" id="PS01076">
    <property type="entry name" value="ACETATE_KINASE_2"/>
    <property type="match status" value="1"/>
</dbReference>
<dbReference type="GO" id="GO:0005829">
    <property type="term" value="C:cytosol"/>
    <property type="evidence" value="ECO:0007669"/>
    <property type="project" value="TreeGrafter"/>
</dbReference>
<name>E6QNA5_9ZZZZ</name>
<dbReference type="GO" id="GO:0006083">
    <property type="term" value="P:acetate metabolic process"/>
    <property type="evidence" value="ECO:0007669"/>
    <property type="project" value="TreeGrafter"/>
</dbReference>
<evidence type="ECO:0000256" key="4">
    <source>
        <dbReference type="ARBA" id="ARBA00022741"/>
    </source>
</evidence>
<sequence length="402" mass="42458">MKSSLPVLVLNSGSSSIKFALYDAGSGQRIRLLEGAVDGIGAGHGLGRFRMHNGAGDTLVDASPKLPNPAAAFALVTGALHQHSELPAPAAIGHRMVCGGPTVTENQRITPALIDEMERYTAFAPLHTPIAVFIMRQALALFPGAPNFIALDSYFHRNLPEVTRRLPIPEVYAKMGLRRFGAHGLSYESIIAHLAPSVPARMIVAHLGNGASICAIRNGESLDTSMGLTPTGGLISGTRTGDIDPGVLIFFLREIAKTAKTPAEAADQLENVVSKQSGLLGVSGLTNDMRALREAIAQGNDAARLAVDQFTYAVKRFIGAYIAALGGLDMLVFTGGIGENDIATRAEICAGLESLGITLDPERNNTRSEATISADNSAVVVRVIPPAEDLMIVNHVCRLMKI</sequence>
<keyword evidence="6" id="KW-0067">ATP-binding</keyword>
<protein>
    <submittedName>
        <fullName evidence="8">Acetate kinase 1 (Acetokinase 1)</fullName>
        <ecNumber evidence="8">2.7.2.1</ecNumber>
    </submittedName>
</protein>
<comment type="caution">
    <text evidence="8">The sequence shown here is derived from an EMBL/GenBank/DDBJ whole genome shotgun (WGS) entry which is preliminary data.</text>
</comment>
<evidence type="ECO:0000256" key="2">
    <source>
        <dbReference type="ARBA" id="ARBA00022679"/>
    </source>
</evidence>
<keyword evidence="2 8" id="KW-0808">Transferase</keyword>
<organism evidence="8">
    <name type="scientific">mine drainage metagenome</name>
    <dbReference type="NCBI Taxonomy" id="410659"/>
    <lineage>
        <taxon>unclassified sequences</taxon>
        <taxon>metagenomes</taxon>
        <taxon>ecological metagenomes</taxon>
    </lineage>
</organism>
<keyword evidence="7" id="KW-0460">Magnesium</keyword>
<dbReference type="SUPFAM" id="SSF53067">
    <property type="entry name" value="Actin-like ATPase domain"/>
    <property type="match status" value="2"/>
</dbReference>
<dbReference type="PANTHER" id="PTHR21060:SF21">
    <property type="entry name" value="ACETATE KINASE"/>
    <property type="match status" value="1"/>
</dbReference>
<dbReference type="InterPro" id="IPR004372">
    <property type="entry name" value="Ac/propionate_kinase"/>
</dbReference>
<dbReference type="AlphaFoldDB" id="E6QNA5"/>
<dbReference type="Gene3D" id="3.30.420.40">
    <property type="match status" value="2"/>
</dbReference>
<evidence type="ECO:0000256" key="1">
    <source>
        <dbReference type="ARBA" id="ARBA00022490"/>
    </source>
</evidence>
<keyword evidence="1" id="KW-0963">Cytoplasm</keyword>
<dbReference type="EC" id="2.7.2.1" evidence="8"/>
<accession>E6QNA5</accession>
<dbReference type="HAMAP" id="MF_00020">
    <property type="entry name" value="Acetate_kinase"/>
    <property type="match status" value="1"/>
</dbReference>
<keyword evidence="3" id="KW-0479">Metal-binding</keyword>
<dbReference type="InterPro" id="IPR023865">
    <property type="entry name" value="Aliphatic_acid_kinase_CS"/>
</dbReference>
<dbReference type="NCBIfam" id="TIGR00016">
    <property type="entry name" value="ackA"/>
    <property type="match status" value="1"/>
</dbReference>
<evidence type="ECO:0000256" key="6">
    <source>
        <dbReference type="ARBA" id="ARBA00022840"/>
    </source>
</evidence>
<dbReference type="GO" id="GO:0005524">
    <property type="term" value="F:ATP binding"/>
    <property type="evidence" value="ECO:0007669"/>
    <property type="project" value="UniProtKB-KW"/>
</dbReference>
<dbReference type="InterPro" id="IPR000890">
    <property type="entry name" value="Aliphatic_acid_kin_short-chain"/>
</dbReference>
<dbReference type="GO" id="GO:0008776">
    <property type="term" value="F:acetate kinase activity"/>
    <property type="evidence" value="ECO:0007669"/>
    <property type="project" value="UniProtKB-EC"/>
</dbReference>
<evidence type="ECO:0000313" key="8">
    <source>
        <dbReference type="EMBL" id="CBI08726.1"/>
    </source>
</evidence>
<dbReference type="GO" id="GO:0046872">
    <property type="term" value="F:metal ion binding"/>
    <property type="evidence" value="ECO:0007669"/>
    <property type="project" value="UniProtKB-KW"/>
</dbReference>
<dbReference type="PANTHER" id="PTHR21060">
    <property type="entry name" value="ACETATE KINASE"/>
    <property type="match status" value="1"/>
</dbReference>
<dbReference type="PRINTS" id="PR00471">
    <property type="entry name" value="ACETATEKNASE"/>
</dbReference>
<dbReference type="PROSITE" id="PS01075">
    <property type="entry name" value="ACETATE_KINASE_1"/>
    <property type="match status" value="1"/>
</dbReference>
<evidence type="ECO:0000256" key="3">
    <source>
        <dbReference type="ARBA" id="ARBA00022723"/>
    </source>
</evidence>
<evidence type="ECO:0000256" key="7">
    <source>
        <dbReference type="ARBA" id="ARBA00022842"/>
    </source>
</evidence>
<reference evidence="8" key="1">
    <citation type="submission" date="2009-10" db="EMBL/GenBank/DDBJ databases">
        <title>Diversity of trophic interactions inside an arsenic-rich microbial ecosystem.</title>
        <authorList>
            <person name="Bertin P.N."/>
            <person name="Heinrich-Salmeron A."/>
            <person name="Pelletier E."/>
            <person name="Goulhen-Chollet F."/>
            <person name="Arsene-Ploetze F."/>
            <person name="Gallien S."/>
            <person name="Calteau A."/>
            <person name="Vallenet D."/>
            <person name="Casiot C."/>
            <person name="Chane-Woon-Ming B."/>
            <person name="Giloteaux L."/>
            <person name="Barakat M."/>
            <person name="Bonnefoy V."/>
            <person name="Bruneel O."/>
            <person name="Chandler M."/>
            <person name="Cleiss J."/>
            <person name="Duran R."/>
            <person name="Elbaz-Poulichet F."/>
            <person name="Fonknechten N."/>
            <person name="Lauga B."/>
            <person name="Mornico D."/>
            <person name="Ortet P."/>
            <person name="Schaeffer C."/>
            <person name="Siguier P."/>
            <person name="Alexander Thil Smith A."/>
            <person name="Van Dorsselaer A."/>
            <person name="Weissenbach J."/>
            <person name="Medigue C."/>
            <person name="Le Paslier D."/>
        </authorList>
    </citation>
    <scope>NUCLEOTIDE SEQUENCE</scope>
</reference>
<evidence type="ECO:0000256" key="5">
    <source>
        <dbReference type="ARBA" id="ARBA00022777"/>
    </source>
</evidence>